<sequence length="171" mass="18512">MRYGDGGGLNAAARAKREAIRLEAAAMFDAGATPLEVSQTFEVSTKTGHQWHRAWKEGGDAALKSKGASGAKARLNADQLAQLEKALEAGPQAAGLGDDQRWTLARVRSLIQRRFATTYSLKGVSLVLHSMGWSPQIPDAKASDRDDEAIVQWQKKTWPQVKGSRAGWARG</sequence>
<proteinExistence type="predicted"/>
<protein>
    <submittedName>
        <fullName evidence="2">Transposase</fullName>
    </submittedName>
</protein>
<comment type="caution">
    <text evidence="2">The sequence shown here is derived from an EMBL/GenBank/DDBJ whole genome shotgun (WGS) entry which is preliminary data.</text>
</comment>
<evidence type="ECO:0000313" key="2">
    <source>
        <dbReference type="EMBL" id="MFC4337587.1"/>
    </source>
</evidence>
<gene>
    <name evidence="2" type="ORF">ACFPET_20530</name>
</gene>
<dbReference type="Pfam" id="PF13592">
    <property type="entry name" value="HTH_33"/>
    <property type="match status" value="1"/>
</dbReference>
<name>A0ABV8U3K3_9ACTN</name>
<evidence type="ECO:0000313" key="3">
    <source>
        <dbReference type="Proteomes" id="UP001595823"/>
    </source>
</evidence>
<dbReference type="Pfam" id="PF13384">
    <property type="entry name" value="HTH_23"/>
    <property type="match status" value="1"/>
</dbReference>
<feature type="domain" description="Winged helix-turn helix" evidence="1">
    <location>
        <begin position="98"/>
        <end position="157"/>
    </location>
</feature>
<dbReference type="InterPro" id="IPR009057">
    <property type="entry name" value="Homeodomain-like_sf"/>
</dbReference>
<keyword evidence="3" id="KW-1185">Reference proteome</keyword>
<dbReference type="Proteomes" id="UP001595823">
    <property type="component" value="Unassembled WGS sequence"/>
</dbReference>
<organism evidence="2 3">
    <name type="scientific">Salininema proteolyticum</name>
    <dbReference type="NCBI Taxonomy" id="1607685"/>
    <lineage>
        <taxon>Bacteria</taxon>
        <taxon>Bacillati</taxon>
        <taxon>Actinomycetota</taxon>
        <taxon>Actinomycetes</taxon>
        <taxon>Glycomycetales</taxon>
        <taxon>Glycomycetaceae</taxon>
        <taxon>Salininema</taxon>
    </lineage>
</organism>
<reference evidence="3" key="1">
    <citation type="journal article" date="2019" name="Int. J. Syst. Evol. Microbiol.">
        <title>The Global Catalogue of Microorganisms (GCM) 10K type strain sequencing project: providing services to taxonomists for standard genome sequencing and annotation.</title>
        <authorList>
            <consortium name="The Broad Institute Genomics Platform"/>
            <consortium name="The Broad Institute Genome Sequencing Center for Infectious Disease"/>
            <person name="Wu L."/>
            <person name="Ma J."/>
        </authorList>
    </citation>
    <scope>NUCLEOTIDE SEQUENCE [LARGE SCALE GENOMIC DNA]</scope>
    <source>
        <strain evidence="3">IBRC-M 10908</strain>
    </source>
</reference>
<dbReference type="EMBL" id="JBHSDK010000036">
    <property type="protein sequence ID" value="MFC4337587.1"/>
    <property type="molecule type" value="Genomic_DNA"/>
</dbReference>
<dbReference type="RefSeq" id="WP_380624729.1">
    <property type="nucleotide sequence ID" value="NZ_JBHSDK010000036.1"/>
</dbReference>
<dbReference type="InterPro" id="IPR025959">
    <property type="entry name" value="Winged_HTH_dom"/>
</dbReference>
<accession>A0ABV8U3K3</accession>
<evidence type="ECO:0000259" key="1">
    <source>
        <dbReference type="Pfam" id="PF13592"/>
    </source>
</evidence>
<dbReference type="SUPFAM" id="SSF46689">
    <property type="entry name" value="Homeodomain-like"/>
    <property type="match status" value="1"/>
</dbReference>